<dbReference type="eggNOG" id="ENOG5033CV7">
    <property type="taxonomic scope" value="Bacteria"/>
</dbReference>
<dbReference type="HOGENOM" id="CLU_109736_0_0_3"/>
<evidence type="ECO:0000313" key="1">
    <source>
        <dbReference type="EMBL" id="ACL45156.1"/>
    </source>
</evidence>
<protein>
    <submittedName>
        <fullName evidence="1">Uncharacterized protein</fullName>
    </submittedName>
</protein>
<dbReference type="AlphaFoldDB" id="B8HKG5"/>
<organism evidence="1">
    <name type="scientific">Cyanothece sp. (strain PCC 7425 / ATCC 29141)</name>
    <dbReference type="NCBI Taxonomy" id="395961"/>
    <lineage>
        <taxon>Bacteria</taxon>
        <taxon>Bacillati</taxon>
        <taxon>Cyanobacteriota</taxon>
        <taxon>Cyanophyceae</taxon>
        <taxon>Gomontiellales</taxon>
        <taxon>Cyanothecaceae</taxon>
        <taxon>Cyanothece</taxon>
    </lineage>
</organism>
<reference evidence="1" key="1">
    <citation type="submission" date="2009-01" db="EMBL/GenBank/DDBJ databases">
        <title>Complete sequence of chromosome Cyanothece sp. PCC 7425.</title>
        <authorList>
            <consortium name="US DOE Joint Genome Institute"/>
            <person name="Lucas S."/>
            <person name="Copeland A."/>
            <person name="Lapidus A."/>
            <person name="Glavina del Rio T."/>
            <person name="Dalin E."/>
            <person name="Tice H."/>
            <person name="Bruce D."/>
            <person name="Goodwin L."/>
            <person name="Pitluck S."/>
            <person name="Sims D."/>
            <person name="Meineke L."/>
            <person name="Brettin T."/>
            <person name="Detter J.C."/>
            <person name="Han C."/>
            <person name="Larimer F."/>
            <person name="Land M."/>
            <person name="Hauser L."/>
            <person name="Kyrpides N."/>
            <person name="Ovchinnikova G."/>
            <person name="Liberton M."/>
            <person name="Stoeckel J."/>
            <person name="Banerjee A."/>
            <person name="Singh A."/>
            <person name="Page L."/>
            <person name="Sato H."/>
            <person name="Zhao L."/>
            <person name="Sherman L."/>
            <person name="Pakrasi H."/>
            <person name="Richardson P."/>
        </authorList>
    </citation>
    <scope>NUCLEOTIDE SEQUENCE</scope>
    <source>
        <strain evidence="1">PCC 7425</strain>
    </source>
</reference>
<name>B8HKG5_CYAP4</name>
<accession>B8HKG5</accession>
<proteinExistence type="predicted"/>
<gene>
    <name evidence="1" type="ordered locus">Cyan7425_2810</name>
</gene>
<dbReference type="EMBL" id="CP001344">
    <property type="protein sequence ID" value="ACL45156.1"/>
    <property type="molecule type" value="Genomic_DNA"/>
</dbReference>
<dbReference type="STRING" id="395961.Cyan7425_2810"/>
<dbReference type="KEGG" id="cyn:Cyan7425_2810"/>
<sequence length="219" mass="24303">MAMSNRFKTYTQSLTLGLTLLLGLPLISTKPEVKAQTAPESNVAPVDARSNFAILGISFDTAVPFSKPTKIKTDTVGVLFPPTATPGNQAFMVTLRELPDSSTLFDNLSDEEISTWIRFSTVGGGRPSDGSVERIIAGRDLIGDIQLQRGRRETYSEIYVLPLSTGKRLLLTFQADTRLPLQQVETMIATVAKSMRELPPKSPEWRDSYRWWKEPRAAN</sequence>